<evidence type="ECO:0000256" key="1">
    <source>
        <dbReference type="ARBA" id="ARBA00004141"/>
    </source>
</evidence>
<evidence type="ECO:0000256" key="6">
    <source>
        <dbReference type="ARBA" id="ARBA00022989"/>
    </source>
</evidence>
<keyword evidence="4" id="KW-0677">Repeat</keyword>
<evidence type="ECO:0000256" key="12">
    <source>
        <dbReference type="SAM" id="MobiDB-lite"/>
    </source>
</evidence>
<gene>
    <name evidence="15" type="ORF">TrST_g6815</name>
</gene>
<feature type="compositionally biased region" description="Gly residues" evidence="12">
    <location>
        <begin position="879"/>
        <end position="888"/>
    </location>
</feature>
<protein>
    <recommendedName>
        <fullName evidence="14">Ion transport domain-containing protein</fullName>
    </recommendedName>
</protein>
<feature type="region of interest" description="Disordered" evidence="12">
    <location>
        <begin position="828"/>
        <end position="972"/>
    </location>
</feature>
<evidence type="ECO:0000259" key="14">
    <source>
        <dbReference type="Pfam" id="PF00520"/>
    </source>
</evidence>
<dbReference type="Gene3D" id="1.10.287.70">
    <property type="match status" value="2"/>
</dbReference>
<organism evidence="15 16">
    <name type="scientific">Triparma strigata</name>
    <dbReference type="NCBI Taxonomy" id="1606541"/>
    <lineage>
        <taxon>Eukaryota</taxon>
        <taxon>Sar</taxon>
        <taxon>Stramenopiles</taxon>
        <taxon>Ochrophyta</taxon>
        <taxon>Bolidophyceae</taxon>
        <taxon>Parmales</taxon>
        <taxon>Triparmaceae</taxon>
        <taxon>Triparma</taxon>
    </lineage>
</organism>
<feature type="transmembrane region" description="Helical" evidence="13">
    <location>
        <begin position="595"/>
        <end position="615"/>
    </location>
</feature>
<comment type="subcellular location">
    <subcellularLocation>
        <location evidence="1">Membrane</location>
        <topology evidence="1">Multi-pass membrane protein</topology>
    </subcellularLocation>
</comment>
<comment type="caution">
    <text evidence="15">The sequence shown here is derived from an EMBL/GenBank/DDBJ whole genome shotgun (WGS) entry which is preliminary data.</text>
</comment>
<dbReference type="SUPFAM" id="SSF81324">
    <property type="entry name" value="Voltage-gated potassium channels"/>
    <property type="match status" value="2"/>
</dbReference>
<keyword evidence="9" id="KW-0325">Glycoprotein</keyword>
<feature type="compositionally biased region" description="Basic and acidic residues" evidence="12">
    <location>
        <begin position="912"/>
        <end position="925"/>
    </location>
</feature>
<dbReference type="FunFam" id="1.20.120.350:FF:000009">
    <property type="entry name" value="Voltage-dependent T-type calcium channel subunit alpha"/>
    <property type="match status" value="1"/>
</dbReference>
<evidence type="ECO:0000313" key="16">
    <source>
        <dbReference type="Proteomes" id="UP001165085"/>
    </source>
</evidence>
<feature type="coiled-coil region" evidence="11">
    <location>
        <begin position="455"/>
        <end position="482"/>
    </location>
</feature>
<dbReference type="PANTHER" id="PTHR10037:SF62">
    <property type="entry name" value="SODIUM CHANNEL PROTEIN 60E"/>
    <property type="match status" value="1"/>
</dbReference>
<dbReference type="Proteomes" id="UP001165085">
    <property type="component" value="Unassembled WGS sequence"/>
</dbReference>
<dbReference type="GO" id="GO:0001518">
    <property type="term" value="C:voltage-gated sodium channel complex"/>
    <property type="evidence" value="ECO:0007669"/>
    <property type="project" value="TreeGrafter"/>
</dbReference>
<evidence type="ECO:0000256" key="2">
    <source>
        <dbReference type="ARBA" id="ARBA00022448"/>
    </source>
</evidence>
<reference evidence="16" key="1">
    <citation type="journal article" date="2023" name="Commun. Biol.">
        <title>Genome analysis of Parmales, the sister group of diatoms, reveals the evolutionary specialization of diatoms from phago-mixotrophs to photoautotrophs.</title>
        <authorList>
            <person name="Ban H."/>
            <person name="Sato S."/>
            <person name="Yoshikawa S."/>
            <person name="Yamada K."/>
            <person name="Nakamura Y."/>
            <person name="Ichinomiya M."/>
            <person name="Sato N."/>
            <person name="Blanc-Mathieu R."/>
            <person name="Endo H."/>
            <person name="Kuwata A."/>
            <person name="Ogata H."/>
        </authorList>
    </citation>
    <scope>NUCLEOTIDE SEQUENCE [LARGE SCALE GENOMIC DNA]</scope>
    <source>
        <strain evidence="16">NIES 3701</strain>
    </source>
</reference>
<accession>A0A9W7APX2</accession>
<feature type="region of interest" description="Disordered" evidence="12">
    <location>
        <begin position="1"/>
        <end position="26"/>
    </location>
</feature>
<evidence type="ECO:0000256" key="9">
    <source>
        <dbReference type="ARBA" id="ARBA00023180"/>
    </source>
</evidence>
<dbReference type="OrthoDB" id="66759at2759"/>
<feature type="domain" description="Ion transport" evidence="14">
    <location>
        <begin position="524"/>
        <end position="752"/>
    </location>
</feature>
<evidence type="ECO:0000313" key="15">
    <source>
        <dbReference type="EMBL" id="GMH71770.1"/>
    </source>
</evidence>
<feature type="transmembrane region" description="Helical" evidence="13">
    <location>
        <begin position="559"/>
        <end position="583"/>
    </location>
</feature>
<evidence type="ECO:0000256" key="3">
    <source>
        <dbReference type="ARBA" id="ARBA00022692"/>
    </source>
</evidence>
<evidence type="ECO:0000256" key="4">
    <source>
        <dbReference type="ARBA" id="ARBA00022737"/>
    </source>
</evidence>
<evidence type="ECO:0000256" key="11">
    <source>
        <dbReference type="SAM" id="Coils"/>
    </source>
</evidence>
<feature type="compositionally biased region" description="Basic residues" evidence="12">
    <location>
        <begin position="854"/>
        <end position="863"/>
    </location>
</feature>
<keyword evidence="6 13" id="KW-1133">Transmembrane helix</keyword>
<keyword evidence="7" id="KW-0406">Ion transport</keyword>
<keyword evidence="3 13" id="KW-0812">Transmembrane</keyword>
<dbReference type="InterPro" id="IPR027359">
    <property type="entry name" value="Volt_channel_dom_sf"/>
</dbReference>
<evidence type="ECO:0000256" key="10">
    <source>
        <dbReference type="ARBA" id="ARBA00023303"/>
    </source>
</evidence>
<feature type="transmembrane region" description="Helical" evidence="13">
    <location>
        <begin position="413"/>
        <end position="441"/>
    </location>
</feature>
<feature type="domain" description="Ion transport" evidence="14">
    <location>
        <begin position="130"/>
        <end position="442"/>
    </location>
</feature>
<keyword evidence="2" id="KW-0813">Transport</keyword>
<dbReference type="EMBL" id="BRXY01000151">
    <property type="protein sequence ID" value="GMH71770.1"/>
    <property type="molecule type" value="Genomic_DNA"/>
</dbReference>
<keyword evidence="11" id="KW-0175">Coiled coil</keyword>
<dbReference type="GO" id="GO:0005248">
    <property type="term" value="F:voltage-gated sodium channel activity"/>
    <property type="evidence" value="ECO:0007669"/>
    <property type="project" value="TreeGrafter"/>
</dbReference>
<keyword evidence="8 13" id="KW-0472">Membrane</keyword>
<dbReference type="Pfam" id="PF00520">
    <property type="entry name" value="Ion_trans"/>
    <property type="match status" value="2"/>
</dbReference>
<feature type="transmembrane region" description="Helical" evidence="13">
    <location>
        <begin position="636"/>
        <end position="664"/>
    </location>
</feature>
<proteinExistence type="predicted"/>
<evidence type="ECO:0000256" key="8">
    <source>
        <dbReference type="ARBA" id="ARBA00023136"/>
    </source>
</evidence>
<sequence>MPRVVASAVRKRTTQTGGKNDGEMEDVGGFKAMHRLDSGLEDQFFDSGSSGMQLASVDMSAGKREAIMRRPAPNPNSIIATPPHSFESKSQIMQKHKKAVIIAEASEKSFYCFSMQSGFRLLCINIMTQPWFDRIVLLLIIANSITLAAEDPLIKQKCEDPNDPDPPPCENAILVQCEVIFNILFTIEMLIKMVGIGVYGKPSSYLADPWNKMDFFVVCVGWLPTLIEAVNPPQEGEESSGPNLTAIRTVRILKVLKTIQRVEGVRRLVAALLSSLPLLMNVGNLLGFMFFVFGIFGLQLFMGKLRYKCFEKPEGIDWAANPDTEWLRVDEDDWAICGTVSGAWSQCDAGQICSPKVISGEDGSVEGLWNEDPGEGNIGFDNIFQAFLTILTAMSLEGWIDMCFAAWDAVGFIALPYFILIVVFGSLFAINLVVAVIYEAYVANAKDLMKPPTDMPQEIIEIEAAERAAEEEKKKIKARKLAQLEFPDRWRVDQEVVFPNTIFLYRWYAEFRDASYVLGTDENFGTIVTLAILVNTLFMSMEFHGASESHRQMLEEANWFFTILFTFELVVKSIGMGICNYLADPYNSFDASVVTFSWVEVALLSGGGFSSLRTFRLLRVLRTLKLAKSWHSLNQLIITVIRSIPGLANFGLILMLFLFIYALFGMQFYGGQFNEENGFDETPRANFNTLGFALACVFQVVTGENWNDVLYNVMKVNGVVGAVYASSMFCIGNYIVLNLFLAILLDNFQQAGGESKTNFYEEVERENDVKAALIKVRILLKNIYSMAMPSCFIFKMCELTEDEEERMSKAAAAKSKIKAEQKALRDAARAALPESERANLGDDSGAGAGGSKSKPPKKKKMMKRVTSTKEEADGYFFGSSGGGGGGGGEYEEEDDSGGNGYTSGYQPTLSAEAEKRKKESEEAAEHGYYFGASHDLHQFPEEEPPPPKPTFFKRMSIALGIQTPQPPSPKHQ</sequence>
<dbReference type="AlphaFoldDB" id="A0A9W7APX2"/>
<keyword evidence="16" id="KW-1185">Reference proteome</keyword>
<keyword evidence="5" id="KW-0851">Voltage-gated channel</keyword>
<name>A0A9W7APX2_9STRA</name>
<dbReference type="InterPro" id="IPR005821">
    <property type="entry name" value="Ion_trans_dom"/>
</dbReference>
<dbReference type="PANTHER" id="PTHR10037">
    <property type="entry name" value="VOLTAGE-GATED CATION CHANNEL CALCIUM AND SODIUM"/>
    <property type="match status" value="1"/>
</dbReference>
<feature type="transmembrane region" description="Helical" evidence="13">
    <location>
        <begin position="278"/>
        <end position="302"/>
    </location>
</feature>
<evidence type="ECO:0000256" key="7">
    <source>
        <dbReference type="ARBA" id="ARBA00023065"/>
    </source>
</evidence>
<dbReference type="InterPro" id="IPR043203">
    <property type="entry name" value="VGCC_Ca_Na"/>
</dbReference>
<dbReference type="Gene3D" id="1.20.120.350">
    <property type="entry name" value="Voltage-gated potassium channels. Chain C"/>
    <property type="match status" value="2"/>
</dbReference>
<evidence type="ECO:0000256" key="5">
    <source>
        <dbReference type="ARBA" id="ARBA00022882"/>
    </source>
</evidence>
<keyword evidence="10" id="KW-0407">Ion channel</keyword>
<feature type="compositionally biased region" description="Basic and acidic residues" evidence="12">
    <location>
        <begin position="828"/>
        <end position="840"/>
    </location>
</feature>
<feature type="transmembrane region" description="Helical" evidence="13">
    <location>
        <begin position="722"/>
        <end position="745"/>
    </location>
</feature>
<evidence type="ECO:0000256" key="13">
    <source>
        <dbReference type="SAM" id="Phobius"/>
    </source>
</evidence>